<organism evidence="2 3">
    <name type="scientific">Stenomitos frigidus AS-A4</name>
    <dbReference type="NCBI Taxonomy" id="2933935"/>
    <lineage>
        <taxon>Bacteria</taxon>
        <taxon>Bacillati</taxon>
        <taxon>Cyanobacteriota</taxon>
        <taxon>Cyanophyceae</taxon>
        <taxon>Leptolyngbyales</taxon>
        <taxon>Leptolyngbyaceae</taxon>
        <taxon>Stenomitos</taxon>
    </lineage>
</organism>
<name>A0ABV0KJX7_9CYAN</name>
<proteinExistence type="predicted"/>
<evidence type="ECO:0000313" key="3">
    <source>
        <dbReference type="Proteomes" id="UP001476950"/>
    </source>
</evidence>
<comment type="caution">
    <text evidence="2">The sequence shown here is derived from an EMBL/GenBank/DDBJ whole genome shotgun (WGS) entry which is preliminary data.</text>
</comment>
<protein>
    <submittedName>
        <fullName evidence="2">Uncharacterized protein</fullName>
    </submittedName>
</protein>
<reference evidence="2 3" key="1">
    <citation type="submission" date="2022-04" db="EMBL/GenBank/DDBJ databases">
        <title>Positive selection, recombination, and allopatry shape intraspecific diversity of widespread and dominant cyanobacteria.</title>
        <authorList>
            <person name="Wei J."/>
            <person name="Shu W."/>
            <person name="Hu C."/>
        </authorList>
    </citation>
    <scope>NUCLEOTIDE SEQUENCE [LARGE SCALE GENOMIC DNA]</scope>
    <source>
        <strain evidence="2 3">AS-A4</strain>
    </source>
</reference>
<dbReference type="RefSeq" id="WP_347240184.1">
    <property type="nucleotide sequence ID" value="NZ_JAMPLM010000010.1"/>
</dbReference>
<keyword evidence="1" id="KW-0472">Membrane</keyword>
<keyword evidence="1" id="KW-1133">Transmembrane helix</keyword>
<dbReference type="Proteomes" id="UP001476950">
    <property type="component" value="Unassembled WGS sequence"/>
</dbReference>
<feature type="transmembrane region" description="Helical" evidence="1">
    <location>
        <begin position="33"/>
        <end position="50"/>
    </location>
</feature>
<feature type="transmembrane region" description="Helical" evidence="1">
    <location>
        <begin position="62"/>
        <end position="80"/>
    </location>
</feature>
<evidence type="ECO:0000256" key="1">
    <source>
        <dbReference type="SAM" id="Phobius"/>
    </source>
</evidence>
<evidence type="ECO:0000313" key="2">
    <source>
        <dbReference type="EMBL" id="MEP1059402.1"/>
    </source>
</evidence>
<keyword evidence="3" id="KW-1185">Reference proteome</keyword>
<accession>A0ABV0KJX7</accession>
<keyword evidence="1" id="KW-0812">Transmembrane</keyword>
<gene>
    <name evidence="2" type="ORF">NDI38_13220</name>
</gene>
<feature type="transmembrane region" description="Helical" evidence="1">
    <location>
        <begin position="92"/>
        <end position="114"/>
    </location>
</feature>
<dbReference type="EMBL" id="JAMPLM010000010">
    <property type="protein sequence ID" value="MEP1059402.1"/>
    <property type="molecule type" value="Genomic_DNA"/>
</dbReference>
<sequence>MLASFRIKAIDRQQHAMYDREPFENEDFKRLQLFLYLVPVVGFFPALWTLYRGKGTRQQKNLSRLVVTLALGWLLGYILLGAGANASESLSLPLLITSSLFTSGYFLVNLWLMVQLWRRKALRLPIVSKLGDRLP</sequence>